<dbReference type="SUPFAM" id="SSF46689">
    <property type="entry name" value="Homeodomain-like"/>
    <property type="match status" value="1"/>
</dbReference>
<dbReference type="OrthoDB" id="6159439at2759"/>
<dbReference type="InterPro" id="IPR009057">
    <property type="entry name" value="Homeodomain-like_sf"/>
</dbReference>
<evidence type="ECO:0000313" key="11">
    <source>
        <dbReference type="Proteomes" id="UP000184330"/>
    </source>
</evidence>
<comment type="subcellular location">
    <subcellularLocation>
        <location evidence="1 6 7">Nucleus</location>
    </subcellularLocation>
</comment>
<evidence type="ECO:0000256" key="7">
    <source>
        <dbReference type="RuleBase" id="RU000682"/>
    </source>
</evidence>
<evidence type="ECO:0000256" key="8">
    <source>
        <dbReference type="SAM" id="MobiDB-lite"/>
    </source>
</evidence>
<sequence length="655" mass="71915">MPTMAFFEPSYQHPHHYHDMSHYADAHQTYTMTQAPMMAMPNSSKNTETRPRLGKEEVDILEASFRKNPKPTTQTKRGFADDMGVDLARINNWFQNRRAKRKQEKKQEAYEAGQAQEALGYSEPSSPDFYTHGNGYYSDGQLMPMPQSSATFPIMNNGPLPPVASYNPQYADPSTASLESLQRTLAAAHAAEHDEYHTFVDQHGSLGSFDGSLPHDFSATDRVQFPSPEPLPTFENGNQQAYASYSSHFSSGLYNEGHPLEVQSPEESTNQTPTPFNGYVSSGPAAPQLITTFPSQLLPSQTQDGLSHLNDENESESPKDHSAGAIGFKYDMSESDNTSPPPPPSATIPFKSPPPPADIASRRKKVQVRPAALTAETLKGRPAMGPRTVSHAEGFRRPVESPIGSPMRRIASAGGNRNVLNGRIYKSGIESSQRSPINLGTFESAGAFMEHNYHNIRNQSLTAGSSLNSSLAPPTPLSPRGEMTLVKREGTRSTASPVENFVFNAGTGGFTTLEGDQSLSPPETPQAPMAMNPSHTWAHGLDFSEKQWSFDVPDEPLYTPAHDAFPVELHMPQPSYLTSISQPVTPAFGQFNPNFMFGHESPQFTESPKYMLSTQTSSEYSFPDASPQFLGMSPTMTKQKTFQFSHTTAADFSEK</sequence>
<evidence type="ECO:0000259" key="9">
    <source>
        <dbReference type="PROSITE" id="PS50071"/>
    </source>
</evidence>
<feature type="domain" description="Homeobox" evidence="9">
    <location>
        <begin position="44"/>
        <end position="104"/>
    </location>
</feature>
<feature type="compositionally biased region" description="Pro residues" evidence="8">
    <location>
        <begin position="339"/>
        <end position="357"/>
    </location>
</feature>
<dbReference type="CDD" id="cd00086">
    <property type="entry name" value="homeodomain"/>
    <property type="match status" value="1"/>
</dbReference>
<feature type="compositionally biased region" description="Polar residues" evidence="8">
    <location>
        <begin position="265"/>
        <end position="275"/>
    </location>
</feature>
<feature type="region of interest" description="Disordered" evidence="8">
    <location>
        <begin position="254"/>
        <end position="369"/>
    </location>
</feature>
<keyword evidence="5 6" id="KW-0539">Nucleus</keyword>
<name>A0A1L7XAH9_9HELO</name>
<keyword evidence="11" id="KW-1185">Reference proteome</keyword>
<dbReference type="AlphaFoldDB" id="A0A1L7XAH9"/>
<evidence type="ECO:0000256" key="3">
    <source>
        <dbReference type="ARBA" id="ARBA00023125"/>
    </source>
</evidence>
<evidence type="ECO:0000256" key="2">
    <source>
        <dbReference type="ARBA" id="ARBA00010896"/>
    </source>
</evidence>
<feature type="compositionally biased region" description="Polar residues" evidence="8">
    <location>
        <begin position="289"/>
        <end position="305"/>
    </location>
</feature>
<comment type="similarity">
    <text evidence="2">Belongs to the engrailed homeobox family.</text>
</comment>
<dbReference type="Proteomes" id="UP000184330">
    <property type="component" value="Unassembled WGS sequence"/>
</dbReference>
<protein>
    <recommendedName>
        <fullName evidence="9">Homeobox domain-containing protein</fullName>
    </recommendedName>
</protein>
<feature type="region of interest" description="Disordered" evidence="8">
    <location>
        <begin position="211"/>
        <end position="237"/>
    </location>
</feature>
<dbReference type="GO" id="GO:0016586">
    <property type="term" value="C:RSC-type complex"/>
    <property type="evidence" value="ECO:0007669"/>
    <property type="project" value="TreeGrafter"/>
</dbReference>
<dbReference type="PROSITE" id="PS50071">
    <property type="entry name" value="HOMEOBOX_2"/>
    <property type="match status" value="1"/>
</dbReference>
<evidence type="ECO:0000256" key="5">
    <source>
        <dbReference type="ARBA" id="ARBA00023242"/>
    </source>
</evidence>
<keyword evidence="4 6" id="KW-0371">Homeobox</keyword>
<dbReference type="InterPro" id="IPR001356">
    <property type="entry name" value="HD"/>
</dbReference>
<dbReference type="InterPro" id="IPR017970">
    <property type="entry name" value="Homeobox_CS"/>
</dbReference>
<dbReference type="GO" id="GO:0000981">
    <property type="term" value="F:DNA-binding transcription factor activity, RNA polymerase II-specific"/>
    <property type="evidence" value="ECO:0007669"/>
    <property type="project" value="InterPro"/>
</dbReference>
<dbReference type="PROSITE" id="PS00027">
    <property type="entry name" value="HOMEOBOX_1"/>
    <property type="match status" value="1"/>
</dbReference>
<dbReference type="GO" id="GO:0003677">
    <property type="term" value="F:DNA binding"/>
    <property type="evidence" value="ECO:0007669"/>
    <property type="project" value="UniProtKB-UniRule"/>
</dbReference>
<dbReference type="PANTHER" id="PTHR24341">
    <property type="entry name" value="HOMEOBOX PROTEIN ENGRAILED"/>
    <property type="match status" value="1"/>
</dbReference>
<dbReference type="EMBL" id="FJOG01000019">
    <property type="protein sequence ID" value="CZR62029.1"/>
    <property type="molecule type" value="Genomic_DNA"/>
</dbReference>
<evidence type="ECO:0000256" key="4">
    <source>
        <dbReference type="ARBA" id="ARBA00023155"/>
    </source>
</evidence>
<dbReference type="InterPro" id="IPR050720">
    <property type="entry name" value="Engrailed_Homeobox_TFs"/>
</dbReference>
<accession>A0A1L7XAH9</accession>
<dbReference type="SMART" id="SM00389">
    <property type="entry name" value="HOX"/>
    <property type="match status" value="1"/>
</dbReference>
<dbReference type="Pfam" id="PF00046">
    <property type="entry name" value="Homeodomain"/>
    <property type="match status" value="1"/>
</dbReference>
<keyword evidence="3 6" id="KW-0238">DNA-binding</keyword>
<dbReference type="PANTHER" id="PTHR24341:SF6">
    <property type="entry name" value="HOMEOBOX PROTEIN INVECTED"/>
    <property type="match status" value="1"/>
</dbReference>
<organism evidence="10 11">
    <name type="scientific">Phialocephala subalpina</name>
    <dbReference type="NCBI Taxonomy" id="576137"/>
    <lineage>
        <taxon>Eukaryota</taxon>
        <taxon>Fungi</taxon>
        <taxon>Dikarya</taxon>
        <taxon>Ascomycota</taxon>
        <taxon>Pezizomycotina</taxon>
        <taxon>Leotiomycetes</taxon>
        <taxon>Helotiales</taxon>
        <taxon>Mollisiaceae</taxon>
        <taxon>Phialocephala</taxon>
        <taxon>Phialocephala fortinii species complex</taxon>
    </lineage>
</organism>
<gene>
    <name evidence="10" type="ORF">PAC_11926</name>
</gene>
<evidence type="ECO:0000256" key="6">
    <source>
        <dbReference type="PROSITE-ProRule" id="PRU00108"/>
    </source>
</evidence>
<evidence type="ECO:0000313" key="10">
    <source>
        <dbReference type="EMBL" id="CZR62029.1"/>
    </source>
</evidence>
<dbReference type="Gene3D" id="1.10.10.60">
    <property type="entry name" value="Homeodomain-like"/>
    <property type="match status" value="1"/>
</dbReference>
<proteinExistence type="inferred from homology"/>
<dbReference type="STRING" id="576137.A0A1L7XAH9"/>
<feature type="DNA-binding region" description="Homeobox" evidence="6">
    <location>
        <begin position="46"/>
        <end position="105"/>
    </location>
</feature>
<reference evidence="10 11" key="1">
    <citation type="submission" date="2016-03" db="EMBL/GenBank/DDBJ databases">
        <authorList>
            <person name="Ploux O."/>
        </authorList>
    </citation>
    <scope>NUCLEOTIDE SEQUENCE [LARGE SCALE GENOMIC DNA]</scope>
    <source>
        <strain evidence="10 11">UAMH 11012</strain>
    </source>
</reference>
<evidence type="ECO:0000256" key="1">
    <source>
        <dbReference type="ARBA" id="ARBA00004123"/>
    </source>
</evidence>